<accession>A0ABX8H031</accession>
<gene>
    <name evidence="2" type="ORF">KM029_19870</name>
    <name evidence="1" type="ORF">KM029_21835</name>
</gene>
<evidence type="ECO:0000313" key="1">
    <source>
        <dbReference type="EMBL" id="QWG09249.1"/>
    </source>
</evidence>
<evidence type="ECO:0000313" key="3">
    <source>
        <dbReference type="Proteomes" id="UP000682802"/>
    </source>
</evidence>
<keyword evidence="3" id="KW-1185">Reference proteome</keyword>
<dbReference type="Proteomes" id="UP000682802">
    <property type="component" value="Chromosome 2"/>
</dbReference>
<evidence type="ECO:0000313" key="2">
    <source>
        <dbReference type="EMBL" id="QWG09942.1"/>
    </source>
</evidence>
<dbReference type="EMBL" id="CP076129">
    <property type="protein sequence ID" value="QWG09942.1"/>
    <property type="molecule type" value="Genomic_DNA"/>
</dbReference>
<organism evidence="1 3">
    <name type="scientific">Flammeovirga kamogawensis</name>
    <dbReference type="NCBI Taxonomy" id="373891"/>
    <lineage>
        <taxon>Bacteria</taxon>
        <taxon>Pseudomonadati</taxon>
        <taxon>Bacteroidota</taxon>
        <taxon>Cytophagia</taxon>
        <taxon>Cytophagales</taxon>
        <taxon>Flammeovirgaceae</taxon>
        <taxon>Flammeovirga</taxon>
    </lineage>
</organism>
<sequence>MRFLGTLVFFIQVLNIQSSPNFSSELKNLEEELQASTFQMIFDDFEGGDCSQKLVKYNSNKNVIFKETIDCNDYGETITYYLPNSKGELEIIYILKTNWNINSTYSLENIKYSLKEMSKNYISVTSKSPSLSIINQGKVNTTVIELIEVDKIINKYNSLNNTP</sequence>
<reference evidence="1 3" key="1">
    <citation type="submission" date="2021-05" db="EMBL/GenBank/DDBJ databases">
        <title>Comparative genomic studies on the polysaccharide-degrading batcterial strains of the Flammeovirga genus.</title>
        <authorList>
            <person name="Zewei F."/>
            <person name="Zheng Z."/>
            <person name="Yu L."/>
            <person name="Ruyue G."/>
            <person name="Yanhong M."/>
            <person name="Yuanyuan C."/>
            <person name="Jingyan G."/>
            <person name="Wenjun H."/>
        </authorList>
    </citation>
    <scope>NUCLEOTIDE SEQUENCE [LARGE SCALE GENOMIC DNA]</scope>
    <source>
        <strain evidence="1 3">YS10</strain>
    </source>
</reference>
<proteinExistence type="predicted"/>
<protein>
    <submittedName>
        <fullName evidence="1">Uncharacterized protein</fullName>
    </submittedName>
</protein>
<name>A0ABX8H031_9BACT</name>
<dbReference type="EMBL" id="CP076129">
    <property type="protein sequence ID" value="QWG09249.1"/>
    <property type="molecule type" value="Genomic_DNA"/>
</dbReference>
<dbReference type="RefSeq" id="WP_144075932.1">
    <property type="nucleotide sequence ID" value="NZ_CP076129.1"/>
</dbReference>